<dbReference type="AlphaFoldDB" id="A0AAV7ZDA8"/>
<reference evidence="3" key="1">
    <citation type="submission" date="2022-08" db="EMBL/GenBank/DDBJ databases">
        <title>Novel sulfate-reducing endosymbionts in the free-living metamonad Anaeramoeba.</title>
        <authorList>
            <person name="Jerlstrom-Hultqvist J."/>
            <person name="Cepicka I."/>
            <person name="Gallot-Lavallee L."/>
            <person name="Salas-Leiva D."/>
            <person name="Curtis B.A."/>
            <person name="Zahonova K."/>
            <person name="Pipaliya S."/>
            <person name="Dacks J."/>
            <person name="Roger A.J."/>
        </authorList>
    </citation>
    <scope>NUCLEOTIDE SEQUENCE</scope>
    <source>
        <strain evidence="3">Schooner1</strain>
    </source>
</reference>
<evidence type="ECO:0000313" key="2">
    <source>
        <dbReference type="EMBL" id="KAJ3438911.1"/>
    </source>
</evidence>
<evidence type="ECO:0000313" key="5">
    <source>
        <dbReference type="Proteomes" id="UP001150062"/>
    </source>
</evidence>
<dbReference type="Proteomes" id="UP001146793">
    <property type="component" value="Unassembled WGS sequence"/>
</dbReference>
<dbReference type="InterPro" id="IPR001936">
    <property type="entry name" value="RasGAP_dom"/>
</dbReference>
<comment type="caution">
    <text evidence="2">The sequence shown here is derived from an EMBL/GenBank/DDBJ whole genome shotgun (WGS) entry which is preliminary data.</text>
</comment>
<dbReference type="PANTHER" id="PTHR14149">
    <property type="entry name" value="RAS GTPASE-ACTIVATING PROTEIN WITH IQ MOTIF"/>
    <property type="match status" value="1"/>
</dbReference>
<protein>
    <submittedName>
        <fullName evidence="2">Gtpase-activating protein</fullName>
    </submittedName>
</protein>
<feature type="domain" description="Ras-GAP" evidence="1">
    <location>
        <begin position="164"/>
        <end position="386"/>
    </location>
</feature>
<dbReference type="GO" id="GO:0005096">
    <property type="term" value="F:GTPase activator activity"/>
    <property type="evidence" value="ECO:0007669"/>
    <property type="project" value="TreeGrafter"/>
</dbReference>
<gene>
    <name evidence="2" type="ORF">M0812_14926</name>
    <name evidence="3" type="ORF">M0813_21453</name>
</gene>
<dbReference type="Pfam" id="PF00616">
    <property type="entry name" value="RasGAP"/>
    <property type="match status" value="1"/>
</dbReference>
<evidence type="ECO:0000313" key="4">
    <source>
        <dbReference type="Proteomes" id="UP001146793"/>
    </source>
</evidence>
<dbReference type="SUPFAM" id="SSF48350">
    <property type="entry name" value="GTPase activation domain, GAP"/>
    <property type="match status" value="1"/>
</dbReference>
<dbReference type="EMBL" id="JAOAOG010000166">
    <property type="protein sequence ID" value="KAJ6244189.1"/>
    <property type="molecule type" value="Genomic_DNA"/>
</dbReference>
<sequence length="776" mass="91347">MESQIYIGEPETIELEQKQCLDFLYLKLEENFLKLKPPNPKDQYLHQIKKVNRTKKIITTLTIHNLELFHNATRKSFSLIELFEKYKEKTKKKKLDKETLLLFETIKNFQETYRESKFSNLLFCLLNNFDKIGKLIVSIKALESETFINLLYHGFFSVQDSPIQERVLLRIIKNSLKEEFERTETINTLMRSNSGITKILHQFTRRDSGSQYLKTILKDTVNFFLQDKNINIILNPIQVYKELYPEKQSNLLTEKIALEDIQVQDLLQERTDRVIKIFDNFLENMVDNIDKIPYGIRYICKQMRKCTQRAFPELNNEGCASIVGGFFFLRYVNPALLSPQSFGILTGTSVDGGVIEEKKFSKDNQESQKTKKNLIIISKLLQSLNNVANLNLKESTFSLIPTEYVKTTKEKIIDFLEGICQIEEFESDFEKDKISLFSQNEYDVIISYKDFFFTHDLLLRYMPLLELDQKDPLFLAIQEVESIVKSQSTLMTELKNDETKFQSNINQSLNFSKTIFNKQIQEKNEILCLLLPFYPIIMKNKSKKEMKKGDLIEFLTTYEKVLINDHDEENEIQNEKKIEKVRKLIGSINRLSKKDSSYCKKNYSELRSTVKKYLNEKKLILKNIEKELSILNRFKTNLRNYEKFLLNKINKINDNHAELMLFQQKNGKSGGSWSFLEKHKKMIFKYTVNEFQNLGIILKFEYTEIPYGELYFLITKMDLNGKFEIGLHSNKKATIHEEIITLSDLEMKKDNSEFEIHFCSDISLNTVVLYKTLQSL</sequence>
<dbReference type="Gene3D" id="1.10.506.10">
    <property type="entry name" value="GTPase Activation - p120gap, domain 1"/>
    <property type="match status" value="1"/>
</dbReference>
<accession>A0AAV7ZDA8</accession>
<dbReference type="PROSITE" id="PS00509">
    <property type="entry name" value="RAS_GTPASE_ACTIV_1"/>
    <property type="match status" value="1"/>
</dbReference>
<evidence type="ECO:0000259" key="1">
    <source>
        <dbReference type="PROSITE" id="PS50018"/>
    </source>
</evidence>
<keyword evidence="5" id="KW-1185">Reference proteome</keyword>
<dbReference type="InterPro" id="IPR008936">
    <property type="entry name" value="Rho_GTPase_activation_prot"/>
</dbReference>
<reference evidence="2" key="2">
    <citation type="submission" date="2022-08" db="EMBL/GenBank/DDBJ databases">
        <title>Novel sulphate-reducing endosymbionts in the free-living metamonad Anaeramoeba.</title>
        <authorList>
            <person name="Jerlstrom-Hultqvist J."/>
            <person name="Cepicka I."/>
            <person name="Gallot-Lavallee L."/>
            <person name="Salas-Leiva D."/>
            <person name="Curtis B.A."/>
            <person name="Zahonova K."/>
            <person name="Pipaliya S."/>
            <person name="Dacks J."/>
            <person name="Roger A.J."/>
        </authorList>
    </citation>
    <scope>NUCLEOTIDE SEQUENCE</scope>
    <source>
        <strain evidence="2">Busselton2</strain>
    </source>
</reference>
<dbReference type="SMART" id="SM00323">
    <property type="entry name" value="RasGAP"/>
    <property type="match status" value="1"/>
</dbReference>
<dbReference type="GO" id="GO:0005938">
    <property type="term" value="C:cell cortex"/>
    <property type="evidence" value="ECO:0007669"/>
    <property type="project" value="TreeGrafter"/>
</dbReference>
<dbReference type="Proteomes" id="UP001150062">
    <property type="component" value="Unassembled WGS sequence"/>
</dbReference>
<dbReference type="PROSITE" id="PS50018">
    <property type="entry name" value="RAS_GTPASE_ACTIV_2"/>
    <property type="match status" value="1"/>
</dbReference>
<dbReference type="InterPro" id="IPR023152">
    <property type="entry name" value="RasGAP_CS"/>
</dbReference>
<proteinExistence type="predicted"/>
<name>A0AAV7ZDA8_9EUKA</name>
<dbReference type="EMBL" id="JANTQA010000032">
    <property type="protein sequence ID" value="KAJ3438911.1"/>
    <property type="molecule type" value="Genomic_DNA"/>
</dbReference>
<evidence type="ECO:0000313" key="3">
    <source>
        <dbReference type="EMBL" id="KAJ6244189.1"/>
    </source>
</evidence>
<organism evidence="2 4">
    <name type="scientific">Anaeramoeba flamelloides</name>
    <dbReference type="NCBI Taxonomy" id="1746091"/>
    <lineage>
        <taxon>Eukaryota</taxon>
        <taxon>Metamonada</taxon>
        <taxon>Anaeramoebidae</taxon>
        <taxon>Anaeramoeba</taxon>
    </lineage>
</organism>